<keyword evidence="7 8" id="KW-0238">DNA-binding</keyword>
<comment type="cofactor">
    <cofactor evidence="8">
        <name>Zn(2+)</name>
        <dbReference type="ChEBI" id="CHEBI:29105"/>
    </cofactor>
    <text evidence="8">Binds 2 zinc ions per subunit.</text>
</comment>
<evidence type="ECO:0000256" key="7">
    <source>
        <dbReference type="ARBA" id="ARBA00023125"/>
    </source>
</evidence>
<feature type="binding site" evidence="8">
    <location>
        <position position="404"/>
    </location>
    <ligand>
        <name>Zn(2+)</name>
        <dbReference type="ChEBI" id="CHEBI:29105"/>
        <label>2</label>
    </ligand>
</feature>
<gene>
    <name evidence="8" type="primary">priA</name>
    <name evidence="11" type="ORF">ACFPFM_35745</name>
</gene>
<dbReference type="PANTHER" id="PTHR30580">
    <property type="entry name" value="PRIMOSOMAL PROTEIN N"/>
    <property type="match status" value="1"/>
</dbReference>
<feature type="binding site" evidence="8">
    <location>
        <position position="424"/>
    </location>
    <ligand>
        <name>Zn(2+)</name>
        <dbReference type="ChEBI" id="CHEBI:29105"/>
        <label>2</label>
    </ligand>
</feature>
<dbReference type="InterPro" id="IPR041222">
    <property type="entry name" value="PriA_3primeBD"/>
</dbReference>
<evidence type="ECO:0000313" key="11">
    <source>
        <dbReference type="EMBL" id="MFC5059098.1"/>
    </source>
</evidence>
<accession>A0ABV9YA58</accession>
<sequence>MAGEASTRRGERVPAASMPVARVCVDVPLAHLDRPFDYQISTEQDAEAVPGCRVRVRFAGQLVDGYLLERAESSEYDRKLTFLDRVVSPEPVLSPEVAELARTVADRYAGSLIDVLRMAIPPRHARAEAKPSPEPGPAPAVPSGEGWERYPLGPRLLEALRSGRAARAVWQALPAEDWPARLAEAAASMASTGRGALVVVPDHRDLARLHAACLELMHEADVVALLADLGPAERYKRWLAVRRGSVRVVLGTRGAAFAPVHDLGLVVVWDDGDDLHAEPRMPYPNVRDVLVQRSHLTGASFLVGGFARTAEAQVLVDSGWAHEVVAARDTLRSVAPRVAAVGDNDWQEVKDPAARSARLPSIAFDAARAALSADTPVLIQVPRRGYVPALACGQCRAPARCRRCAGPLALPGGTRDGEPRPAYCRWCGATEAAYRCPNCGSRRLRGQVIGARRTAEELGRAFNGVPVRTSGGDEVLSTVPGGRSLVVATPGAEPVAPGGYGAALLLDGWALLGRADLRAAEEALRRWMTAAALVHEAGRVVVVADSALAPVQALVRWDPVWHARQELAAREELGFPPAVRMATVDGSRDALAAVLEDLHLPPTGEILGPVPLDEDRERALVRVARPEGRNLAAILGEVQAVRSARKEPEAVRVKLDPLEVL</sequence>
<dbReference type="InterPro" id="IPR027417">
    <property type="entry name" value="P-loop_NTPase"/>
</dbReference>
<name>A0ABV9YA58_9PSEU</name>
<dbReference type="Gene3D" id="3.40.1440.60">
    <property type="entry name" value="PriA, 3(prime) DNA-binding domain"/>
    <property type="match status" value="1"/>
</dbReference>
<evidence type="ECO:0000256" key="8">
    <source>
        <dbReference type="HAMAP-Rule" id="MF_00983"/>
    </source>
</evidence>
<evidence type="ECO:0000256" key="4">
    <source>
        <dbReference type="ARBA" id="ARBA00022741"/>
    </source>
</evidence>
<comment type="subunit">
    <text evidence="8">Component of the replication restart primosome.</text>
</comment>
<evidence type="ECO:0000313" key="12">
    <source>
        <dbReference type="Proteomes" id="UP001595833"/>
    </source>
</evidence>
<keyword evidence="5 8" id="KW-0862">Zinc</keyword>
<feature type="binding site" evidence="8">
    <location>
        <position position="427"/>
    </location>
    <ligand>
        <name>Zn(2+)</name>
        <dbReference type="ChEBI" id="CHEBI:29105"/>
        <label>2</label>
    </ligand>
</feature>
<proteinExistence type="inferred from homology"/>
<dbReference type="Proteomes" id="UP001595833">
    <property type="component" value="Unassembled WGS sequence"/>
</dbReference>
<keyword evidence="1 8" id="KW-0639">Primosome</keyword>
<evidence type="ECO:0000256" key="9">
    <source>
        <dbReference type="SAM" id="MobiDB-lite"/>
    </source>
</evidence>
<dbReference type="EMBL" id="JBHSJB010000037">
    <property type="protein sequence ID" value="MFC5059098.1"/>
    <property type="molecule type" value="Genomic_DNA"/>
</dbReference>
<evidence type="ECO:0000256" key="2">
    <source>
        <dbReference type="ARBA" id="ARBA00022705"/>
    </source>
</evidence>
<feature type="binding site" evidence="8">
    <location>
        <position position="401"/>
    </location>
    <ligand>
        <name>Zn(2+)</name>
        <dbReference type="ChEBI" id="CHEBI:29105"/>
        <label>2</label>
    </ligand>
</feature>
<dbReference type="Gene3D" id="3.40.50.300">
    <property type="entry name" value="P-loop containing nucleotide triphosphate hydrolases"/>
    <property type="match status" value="1"/>
</dbReference>
<comment type="caution">
    <text evidence="11">The sequence shown here is derived from an EMBL/GenBank/DDBJ whole genome shotgun (WGS) entry which is preliminary data.</text>
</comment>
<comment type="function">
    <text evidence="8">Initiates the restart of stalled replication forks, which reloads the replicative helicase on sites other than the origin of replication. Recognizes and binds to abandoned replication forks and remodels them to uncover a helicase loading site. Promotes assembly of the primosome at these replication forks.</text>
</comment>
<feature type="binding site" evidence="8">
    <location>
        <position position="395"/>
    </location>
    <ligand>
        <name>Zn(2+)</name>
        <dbReference type="ChEBI" id="CHEBI:29105"/>
        <label>1</label>
    </ligand>
</feature>
<feature type="binding site" evidence="8">
    <location>
        <position position="439"/>
    </location>
    <ligand>
        <name>Zn(2+)</name>
        <dbReference type="ChEBI" id="CHEBI:29105"/>
        <label>1</label>
    </ligand>
</feature>
<keyword evidence="6 8" id="KW-0067">ATP-binding</keyword>
<dbReference type="InterPro" id="IPR042115">
    <property type="entry name" value="PriA_3primeBD_sf"/>
</dbReference>
<evidence type="ECO:0000256" key="1">
    <source>
        <dbReference type="ARBA" id="ARBA00022515"/>
    </source>
</evidence>
<keyword evidence="4 8" id="KW-0547">Nucleotide-binding</keyword>
<dbReference type="SUPFAM" id="SSF52540">
    <property type="entry name" value="P-loop containing nucleoside triphosphate hydrolases"/>
    <property type="match status" value="1"/>
</dbReference>
<dbReference type="InterPro" id="IPR005259">
    <property type="entry name" value="PriA"/>
</dbReference>
<evidence type="ECO:0000256" key="6">
    <source>
        <dbReference type="ARBA" id="ARBA00022840"/>
    </source>
</evidence>
<keyword evidence="2 8" id="KW-0235">DNA replication</keyword>
<comment type="caution">
    <text evidence="8">As this protein does not have any detectable helicase domains, it probably does not have helicase activity.</text>
</comment>
<evidence type="ECO:0000256" key="5">
    <source>
        <dbReference type="ARBA" id="ARBA00022833"/>
    </source>
</evidence>
<dbReference type="PANTHER" id="PTHR30580:SF0">
    <property type="entry name" value="PRIMOSOMAL PROTEIN N"/>
    <property type="match status" value="1"/>
</dbReference>
<evidence type="ECO:0000259" key="10">
    <source>
        <dbReference type="Pfam" id="PF17764"/>
    </source>
</evidence>
<evidence type="ECO:0000256" key="3">
    <source>
        <dbReference type="ARBA" id="ARBA00022723"/>
    </source>
</evidence>
<dbReference type="RefSeq" id="WP_380648466.1">
    <property type="nucleotide sequence ID" value="NZ_BAAAKE010000015.1"/>
</dbReference>
<keyword evidence="3 8" id="KW-0479">Metal-binding</keyword>
<reference evidence="12" key="1">
    <citation type="journal article" date="2019" name="Int. J. Syst. Evol. Microbiol.">
        <title>The Global Catalogue of Microorganisms (GCM) 10K type strain sequencing project: providing services to taxonomists for standard genome sequencing and annotation.</title>
        <authorList>
            <consortium name="The Broad Institute Genomics Platform"/>
            <consortium name="The Broad Institute Genome Sequencing Center for Infectious Disease"/>
            <person name="Wu L."/>
            <person name="Ma J."/>
        </authorList>
    </citation>
    <scope>NUCLEOTIDE SEQUENCE [LARGE SCALE GENOMIC DNA]</scope>
    <source>
        <strain evidence="12">KCTC 12848</strain>
    </source>
</reference>
<feature type="domain" description="Primosomal protein N' 3' DNA-binding" evidence="10">
    <location>
        <begin position="22"/>
        <end position="121"/>
    </location>
</feature>
<feature type="binding site" evidence="8">
    <location>
        <position position="392"/>
    </location>
    <ligand>
        <name>Zn(2+)</name>
        <dbReference type="ChEBI" id="CHEBI:29105"/>
        <label>1</label>
    </ligand>
</feature>
<comment type="similarity">
    <text evidence="8">Belongs to the helicase family. PriA subfamily.</text>
</comment>
<organism evidence="11 12">
    <name type="scientific">Saccharothrix xinjiangensis</name>
    <dbReference type="NCBI Taxonomy" id="204798"/>
    <lineage>
        <taxon>Bacteria</taxon>
        <taxon>Bacillati</taxon>
        <taxon>Actinomycetota</taxon>
        <taxon>Actinomycetes</taxon>
        <taxon>Pseudonocardiales</taxon>
        <taxon>Pseudonocardiaceae</taxon>
        <taxon>Saccharothrix</taxon>
    </lineage>
</organism>
<feature type="region of interest" description="Disordered" evidence="9">
    <location>
        <begin position="125"/>
        <end position="146"/>
    </location>
</feature>
<dbReference type="Pfam" id="PF17764">
    <property type="entry name" value="PriA_3primeBD"/>
    <property type="match status" value="1"/>
</dbReference>
<dbReference type="HAMAP" id="MF_00983">
    <property type="entry name" value="PriA"/>
    <property type="match status" value="1"/>
</dbReference>
<feature type="binding site" evidence="8">
    <location>
        <position position="436"/>
    </location>
    <ligand>
        <name>Zn(2+)</name>
        <dbReference type="ChEBI" id="CHEBI:29105"/>
        <label>1</label>
    </ligand>
</feature>
<keyword evidence="12" id="KW-1185">Reference proteome</keyword>
<protein>
    <recommendedName>
        <fullName evidence="8">Probable replication restart protein PriA</fullName>
    </recommendedName>
    <alternativeName>
        <fullName evidence="8">Putative ATP-dependent DNA helicase PriA</fullName>
    </alternativeName>
</protein>